<sequence>MEQKQSRQRQHGKYSLYTAPDNCRYTVAAVPDVKILNSLGFYPGTVIHKKKRYRLGGPVLVTSATREIALGKDIASAILVEEDTAI</sequence>
<dbReference type="GO" id="GO:0046914">
    <property type="term" value="F:transition metal ion binding"/>
    <property type="evidence" value="ECO:0007669"/>
    <property type="project" value="InterPro"/>
</dbReference>
<dbReference type="InterPro" id="IPR007167">
    <property type="entry name" value="Fe-transptr_FeoA-like"/>
</dbReference>
<evidence type="ECO:0000313" key="3">
    <source>
        <dbReference type="EMBL" id="MBA2133667.1"/>
    </source>
</evidence>
<dbReference type="AlphaFoldDB" id="A0A8J6LSY0"/>
<dbReference type="Gene3D" id="2.30.30.90">
    <property type="match status" value="1"/>
</dbReference>
<name>A0A8J6LSY0_9FIRM</name>
<dbReference type="RefSeq" id="WP_181340136.1">
    <property type="nucleotide sequence ID" value="NZ_JAAKDE010000017.1"/>
</dbReference>
<dbReference type="InterPro" id="IPR008988">
    <property type="entry name" value="Transcriptional_repressor_C"/>
</dbReference>
<feature type="domain" description="Ferrous iron transporter FeoA-like" evidence="2">
    <location>
        <begin position="14"/>
        <end position="82"/>
    </location>
</feature>
<dbReference type="SUPFAM" id="SSF50037">
    <property type="entry name" value="C-terminal domain of transcriptional repressors"/>
    <property type="match status" value="1"/>
</dbReference>
<dbReference type="SMART" id="SM00899">
    <property type="entry name" value="FeoA"/>
    <property type="match status" value="1"/>
</dbReference>
<evidence type="ECO:0000259" key="2">
    <source>
        <dbReference type="SMART" id="SM00899"/>
    </source>
</evidence>
<keyword evidence="4" id="KW-1185">Reference proteome</keyword>
<gene>
    <name evidence="3" type="ORF">G5B42_08975</name>
</gene>
<dbReference type="Proteomes" id="UP000657177">
    <property type="component" value="Unassembled WGS sequence"/>
</dbReference>
<evidence type="ECO:0000313" key="4">
    <source>
        <dbReference type="Proteomes" id="UP000657177"/>
    </source>
</evidence>
<comment type="caution">
    <text evidence="3">The sequence shown here is derived from an EMBL/GenBank/DDBJ whole genome shotgun (WGS) entry which is preliminary data.</text>
</comment>
<accession>A0A8J6LSY0</accession>
<organism evidence="3 4">
    <name type="scientific">Capillibacterium thermochitinicola</name>
    <dbReference type="NCBI Taxonomy" id="2699427"/>
    <lineage>
        <taxon>Bacteria</taxon>
        <taxon>Bacillati</taxon>
        <taxon>Bacillota</taxon>
        <taxon>Capillibacterium</taxon>
    </lineage>
</organism>
<evidence type="ECO:0000256" key="1">
    <source>
        <dbReference type="ARBA" id="ARBA00023004"/>
    </source>
</evidence>
<proteinExistence type="predicted"/>
<dbReference type="EMBL" id="JAAKDE010000017">
    <property type="protein sequence ID" value="MBA2133667.1"/>
    <property type="molecule type" value="Genomic_DNA"/>
</dbReference>
<dbReference type="InterPro" id="IPR038157">
    <property type="entry name" value="FeoA_core_dom"/>
</dbReference>
<reference evidence="3" key="1">
    <citation type="submission" date="2020-06" db="EMBL/GenBank/DDBJ databases">
        <title>Novel chitinolytic bacterium.</title>
        <authorList>
            <person name="Ungkulpasvich U."/>
            <person name="Kosugi A."/>
            <person name="Uke A."/>
        </authorList>
    </citation>
    <scope>NUCLEOTIDE SEQUENCE</scope>
    <source>
        <strain evidence="3">UUS1-1</strain>
    </source>
</reference>
<dbReference type="Pfam" id="PF04023">
    <property type="entry name" value="FeoA"/>
    <property type="match status" value="1"/>
</dbReference>
<keyword evidence="1" id="KW-0408">Iron</keyword>
<protein>
    <submittedName>
        <fullName evidence="3">Ferrous iron transport protein A</fullName>
    </submittedName>
</protein>